<proteinExistence type="predicted"/>
<evidence type="ECO:0000313" key="1">
    <source>
        <dbReference type="EMBL" id="TWD99607.1"/>
    </source>
</evidence>
<dbReference type="Proteomes" id="UP000319671">
    <property type="component" value="Unassembled WGS sequence"/>
</dbReference>
<protein>
    <submittedName>
        <fullName evidence="1">Uncharacterized protein</fullName>
    </submittedName>
</protein>
<organism evidence="1 2">
    <name type="scientific">Neobacillus bataviensis</name>
    <dbReference type="NCBI Taxonomy" id="220685"/>
    <lineage>
        <taxon>Bacteria</taxon>
        <taxon>Bacillati</taxon>
        <taxon>Bacillota</taxon>
        <taxon>Bacilli</taxon>
        <taxon>Bacillales</taxon>
        <taxon>Bacillaceae</taxon>
        <taxon>Neobacillus</taxon>
    </lineage>
</organism>
<sequence length="37" mass="4080">MNKDEGVISTLRLLEKQLSGYNSIQSCVLLVKLEAEG</sequence>
<accession>A0A561D8L1</accession>
<comment type="caution">
    <text evidence="1">The sequence shown here is derived from an EMBL/GenBank/DDBJ whole genome shotgun (WGS) entry which is preliminary data.</text>
</comment>
<dbReference type="EMBL" id="VIVN01000007">
    <property type="protein sequence ID" value="TWD99607.1"/>
    <property type="molecule type" value="Genomic_DNA"/>
</dbReference>
<evidence type="ECO:0000313" key="2">
    <source>
        <dbReference type="Proteomes" id="UP000319671"/>
    </source>
</evidence>
<keyword evidence="2" id="KW-1185">Reference proteome</keyword>
<name>A0A561D8L1_9BACI</name>
<gene>
    <name evidence="1" type="ORF">FB550_107243</name>
</gene>
<dbReference type="PROSITE" id="PS51257">
    <property type="entry name" value="PROKAR_LIPOPROTEIN"/>
    <property type="match status" value="1"/>
</dbReference>
<reference evidence="1 2" key="1">
    <citation type="submission" date="2019-06" db="EMBL/GenBank/DDBJ databases">
        <title>Sorghum-associated microbial communities from plants grown in Nebraska, USA.</title>
        <authorList>
            <person name="Schachtman D."/>
        </authorList>
    </citation>
    <scope>NUCLEOTIDE SEQUENCE [LARGE SCALE GENOMIC DNA]</scope>
    <source>
        <strain evidence="1 2">2482</strain>
    </source>
</reference>
<dbReference type="AlphaFoldDB" id="A0A561D8L1"/>